<gene>
    <name evidence="1" type="ORF">NM688_g3458</name>
</gene>
<evidence type="ECO:0000313" key="1">
    <source>
        <dbReference type="EMBL" id="KAJ3553735.1"/>
    </source>
</evidence>
<protein>
    <submittedName>
        <fullName evidence="1">Uncharacterized protein</fullName>
    </submittedName>
</protein>
<comment type="caution">
    <text evidence="1">The sequence shown here is derived from an EMBL/GenBank/DDBJ whole genome shotgun (WGS) entry which is preliminary data.</text>
</comment>
<reference evidence="1" key="1">
    <citation type="submission" date="2022-07" db="EMBL/GenBank/DDBJ databases">
        <title>Genome Sequence of Phlebia brevispora.</title>
        <authorList>
            <person name="Buettner E."/>
        </authorList>
    </citation>
    <scope>NUCLEOTIDE SEQUENCE</scope>
    <source>
        <strain evidence="1">MPL23</strain>
    </source>
</reference>
<dbReference type="Proteomes" id="UP001148662">
    <property type="component" value="Unassembled WGS sequence"/>
</dbReference>
<accession>A0ACC1T5R0</accession>
<dbReference type="EMBL" id="JANHOG010000505">
    <property type="protein sequence ID" value="KAJ3553735.1"/>
    <property type="molecule type" value="Genomic_DNA"/>
</dbReference>
<keyword evidence="2" id="KW-1185">Reference proteome</keyword>
<evidence type="ECO:0000313" key="2">
    <source>
        <dbReference type="Proteomes" id="UP001148662"/>
    </source>
</evidence>
<organism evidence="1 2">
    <name type="scientific">Phlebia brevispora</name>
    <dbReference type="NCBI Taxonomy" id="194682"/>
    <lineage>
        <taxon>Eukaryota</taxon>
        <taxon>Fungi</taxon>
        <taxon>Dikarya</taxon>
        <taxon>Basidiomycota</taxon>
        <taxon>Agaricomycotina</taxon>
        <taxon>Agaricomycetes</taxon>
        <taxon>Polyporales</taxon>
        <taxon>Meruliaceae</taxon>
        <taxon>Phlebia</taxon>
    </lineage>
</organism>
<sequence length="640" mass="72092">MTSVTVSDKVHRHALVKLAGKVNLPEYANLPYPDQIREAMTWDFMSLTGLALLSDAGREVASTVLAARLHRLWEPHFTHPLRFHDLMVHTHAVLIGSTAIQFLQPSADWVPNNFDFCTPDDNYDAFCNHLVSEERATVLVQNHFAQPHEASTVYASSGIKQLTTVRLPSGMNINIYRSPTISALHCIPSSIGTHLVNYIGAHTLSVAYPFSLDAREAYYEDHMPSTDIQAAKQKYERRGFLIREPPTPCEYGCLRDGYCARALRFFGDEHCITIRFVPRGRCELLRAVPPSPFGRFNLFSWTTAWTRGGRPCGNEWCKENVPYSRSLTPHANSDDLDRKLDHMLWAVYRAAQHCLRSTSDFNPAPNFGLETQHSDSILRFINTTLEFLAISERHLPFPALSRELLPPSVHTVCHVFHSLQCELHTTHHDIATLLLHFALPDAAQRNSVTMFCAASRALTIKCNWLRHWHSECHTIPEVLLATAAALQLFFASLFAGLYWSSRLCADDTLLTATKLIHADHIRHCDYVLTLYRGACIPLSNTLTRAIIHAAAEIEKTFISDLLATQFLGLNHTLLREYVEHVADNLLAELTVSPLYFTRNPLMFVDNSFNLRVASEYCSAASLPARANVVLDGEFSTSVDF</sequence>
<name>A0ACC1T5R0_9APHY</name>
<proteinExistence type="predicted"/>